<dbReference type="OrthoDB" id="1121857at2"/>
<evidence type="ECO:0000313" key="2">
    <source>
        <dbReference type="Proteomes" id="UP000006545"/>
    </source>
</evidence>
<dbReference type="AlphaFoldDB" id="F4KMF8"/>
<dbReference type="KEGG" id="pah:Poras_0323"/>
<dbReference type="RefSeq" id="WP_013759934.1">
    <property type="nucleotide sequence ID" value="NC_015501.1"/>
</dbReference>
<protein>
    <submittedName>
        <fullName evidence="1">Uncharacterized protein</fullName>
    </submittedName>
</protein>
<keyword evidence="2" id="KW-1185">Reference proteome</keyword>
<organism evidence="1 2">
    <name type="scientific">Porphyromonas asaccharolytica (strain ATCC 25260 / DSM 20707 / BCRC 10618 / CCUG 7834 / JCM 6326 / LMG 13178 / VPI 4198 / B440)</name>
    <name type="common">Bacteroides asaccharolyticus</name>
    <dbReference type="NCBI Taxonomy" id="879243"/>
    <lineage>
        <taxon>Bacteria</taxon>
        <taxon>Pseudomonadati</taxon>
        <taxon>Bacteroidota</taxon>
        <taxon>Bacteroidia</taxon>
        <taxon>Bacteroidales</taxon>
        <taxon>Porphyromonadaceae</taxon>
        <taxon>Porphyromonas</taxon>
    </lineage>
</organism>
<accession>F4KMF8</accession>
<reference evidence="2" key="1">
    <citation type="submission" date="2011-04" db="EMBL/GenBank/DDBJ databases">
        <title>The complete genome of Porphyromonas asaccharolytica DSM 20707.</title>
        <authorList>
            <person name="Lucas S."/>
            <person name="Han J."/>
            <person name="Lapidus A."/>
            <person name="Bruce D."/>
            <person name="Goodwin L."/>
            <person name="Pitluck S."/>
            <person name="Peters L."/>
            <person name="Kyrpides N."/>
            <person name="Mavromatis K."/>
            <person name="Ivanova N."/>
            <person name="Ovchinnikova G."/>
            <person name="Pagani I."/>
            <person name="Lu M."/>
            <person name="Detter J.C."/>
            <person name="Tapia R."/>
            <person name="Han C."/>
            <person name="Land M."/>
            <person name="Hauser L."/>
            <person name="Markowitz V."/>
            <person name="Cheng J.-F."/>
            <person name="Hugenholtz P."/>
            <person name="Woyke T."/>
            <person name="Wu D."/>
            <person name="Gronow S."/>
            <person name="Wellnitz S."/>
            <person name="Brambilla E."/>
            <person name="Klenk H.-P."/>
            <person name="Eisen J.A."/>
        </authorList>
    </citation>
    <scope>NUCLEOTIDE SEQUENCE [LARGE SCALE GENOMIC DNA]</scope>
    <source>
        <strain evidence="2">ATCC 25260 / DSM 20707 / VPI 4198</strain>
    </source>
</reference>
<gene>
    <name evidence="1" type="ordered locus">Poras_0323</name>
</gene>
<name>F4KMF8_PORAD</name>
<dbReference type="EMBL" id="CP002689">
    <property type="protein sequence ID" value="AEE12277.1"/>
    <property type="molecule type" value="Genomic_DNA"/>
</dbReference>
<dbReference type="HOGENOM" id="CLU_161352_1_0_10"/>
<proteinExistence type="predicted"/>
<dbReference type="Proteomes" id="UP000006545">
    <property type="component" value="Chromosome"/>
</dbReference>
<sequence length="101" mass="11872">MASRKNLKHAIHSEVEEMLFDLSILYSVAPEEREYAIEQIIMKVIDAERDFIARISHTDGKGERKLVRNYYNKLREEYMHFVNEVEGEVSKLCDELLVPEA</sequence>
<dbReference type="STRING" id="879243.Poras_0323"/>
<evidence type="ECO:0000313" key="1">
    <source>
        <dbReference type="EMBL" id="AEE12277.1"/>
    </source>
</evidence>